<dbReference type="OrthoDB" id="8116725at2"/>
<dbReference type="EMBL" id="SULI01000001">
    <property type="protein sequence ID" value="TKZ22561.1"/>
    <property type="molecule type" value="Genomic_DNA"/>
</dbReference>
<evidence type="ECO:0000313" key="2">
    <source>
        <dbReference type="EMBL" id="TKZ22561.1"/>
    </source>
</evidence>
<evidence type="ECO:0000313" key="3">
    <source>
        <dbReference type="Proteomes" id="UP000306575"/>
    </source>
</evidence>
<feature type="domain" description="YjiS-like" evidence="1">
    <location>
        <begin position="28"/>
        <end position="60"/>
    </location>
</feature>
<dbReference type="Proteomes" id="UP000306575">
    <property type="component" value="Unassembled WGS sequence"/>
</dbReference>
<evidence type="ECO:0000259" key="1">
    <source>
        <dbReference type="Pfam" id="PF06568"/>
    </source>
</evidence>
<organism evidence="2 3">
    <name type="scientific">Shimia litoralis</name>
    <dbReference type="NCBI Taxonomy" id="420403"/>
    <lineage>
        <taxon>Bacteria</taxon>
        <taxon>Pseudomonadati</taxon>
        <taxon>Pseudomonadota</taxon>
        <taxon>Alphaproteobacteria</taxon>
        <taxon>Rhodobacterales</taxon>
        <taxon>Roseobacteraceae</taxon>
    </lineage>
</organism>
<dbReference type="Pfam" id="PF06568">
    <property type="entry name" value="YjiS-like"/>
    <property type="match status" value="1"/>
</dbReference>
<reference evidence="2 3" key="1">
    <citation type="submission" date="2019-04" db="EMBL/GenBank/DDBJ databases">
        <title>Genome sequence of Pelagicola litoralis CL-ES2.</title>
        <authorList>
            <person name="Cao J."/>
        </authorList>
    </citation>
    <scope>NUCLEOTIDE SEQUENCE [LARGE SCALE GENOMIC DNA]</scope>
    <source>
        <strain evidence="2 3">CL-ES2</strain>
    </source>
</reference>
<proteinExistence type="predicted"/>
<dbReference type="AlphaFoldDB" id="A0A4V6F2E3"/>
<dbReference type="InterPro" id="IPR009506">
    <property type="entry name" value="YjiS-like"/>
</dbReference>
<sequence length="66" mass="7264">MAAFDTHHAQFETVGITHRIGQFFSSMIASFVAWNDARATRAALSALSDRELDDIGLSRSSISQIH</sequence>
<gene>
    <name evidence="2" type="ORF">FAP39_01425</name>
</gene>
<accession>A0A4V6F2E3</accession>
<keyword evidence="3" id="KW-1185">Reference proteome</keyword>
<protein>
    <submittedName>
        <fullName evidence="2">DUF1127 domain-containing protein</fullName>
    </submittedName>
</protein>
<comment type="caution">
    <text evidence="2">The sequence shown here is derived from an EMBL/GenBank/DDBJ whole genome shotgun (WGS) entry which is preliminary data.</text>
</comment>
<name>A0A4V6F2E3_9RHOB</name>
<dbReference type="RefSeq" id="WP_138014577.1">
    <property type="nucleotide sequence ID" value="NZ_SULI01000001.1"/>
</dbReference>